<name>A0A5C3PRL9_9APHY</name>
<evidence type="ECO:0000313" key="2">
    <source>
        <dbReference type="EMBL" id="TFK88773.1"/>
    </source>
</evidence>
<evidence type="ECO:0000256" key="1">
    <source>
        <dbReference type="SAM" id="MobiDB-lite"/>
    </source>
</evidence>
<proteinExistence type="predicted"/>
<dbReference type="Proteomes" id="UP000308197">
    <property type="component" value="Unassembled WGS sequence"/>
</dbReference>
<sequence length="189" mass="20184">MAVDSGNTPPPASSDGGAPLPEKRKHEEDEKVLKPTVGKVPKGEDFWSKIDRRLDFAVQTWGESLTTPQWREYIDETLALDRNLFGRCTSGVLPPISMQVTTMAMTPVPTPSAVPLPGPSTTPIQHRSPSPQLTQSDFSFTAAGPSHQTPSTITPPGLAPGAPSMSFTLSPVPSPVPTPSMSARSSIWE</sequence>
<dbReference type="AlphaFoldDB" id="A0A5C3PRL9"/>
<feature type="compositionally biased region" description="Basic and acidic residues" evidence="1">
    <location>
        <begin position="21"/>
        <end position="33"/>
    </location>
</feature>
<dbReference type="InParanoid" id="A0A5C3PRL9"/>
<feature type="region of interest" description="Disordered" evidence="1">
    <location>
        <begin position="1"/>
        <end position="34"/>
    </location>
</feature>
<evidence type="ECO:0000313" key="3">
    <source>
        <dbReference type="Proteomes" id="UP000308197"/>
    </source>
</evidence>
<organism evidence="2 3">
    <name type="scientific">Polyporus arcularius HHB13444</name>
    <dbReference type="NCBI Taxonomy" id="1314778"/>
    <lineage>
        <taxon>Eukaryota</taxon>
        <taxon>Fungi</taxon>
        <taxon>Dikarya</taxon>
        <taxon>Basidiomycota</taxon>
        <taxon>Agaricomycotina</taxon>
        <taxon>Agaricomycetes</taxon>
        <taxon>Polyporales</taxon>
        <taxon>Polyporaceae</taxon>
        <taxon>Polyporus</taxon>
    </lineage>
</organism>
<keyword evidence="3" id="KW-1185">Reference proteome</keyword>
<feature type="compositionally biased region" description="Pro residues" evidence="1">
    <location>
        <begin position="109"/>
        <end position="120"/>
    </location>
</feature>
<dbReference type="EMBL" id="ML211100">
    <property type="protein sequence ID" value="TFK88773.1"/>
    <property type="molecule type" value="Genomic_DNA"/>
</dbReference>
<protein>
    <submittedName>
        <fullName evidence="2">Uncharacterized protein</fullName>
    </submittedName>
</protein>
<reference evidence="2 3" key="1">
    <citation type="journal article" date="2019" name="Nat. Ecol. Evol.">
        <title>Megaphylogeny resolves global patterns of mushroom evolution.</title>
        <authorList>
            <person name="Varga T."/>
            <person name="Krizsan K."/>
            <person name="Foldi C."/>
            <person name="Dima B."/>
            <person name="Sanchez-Garcia M."/>
            <person name="Sanchez-Ramirez S."/>
            <person name="Szollosi G.J."/>
            <person name="Szarkandi J.G."/>
            <person name="Papp V."/>
            <person name="Albert L."/>
            <person name="Andreopoulos W."/>
            <person name="Angelini C."/>
            <person name="Antonin V."/>
            <person name="Barry K.W."/>
            <person name="Bougher N.L."/>
            <person name="Buchanan P."/>
            <person name="Buyck B."/>
            <person name="Bense V."/>
            <person name="Catcheside P."/>
            <person name="Chovatia M."/>
            <person name="Cooper J."/>
            <person name="Damon W."/>
            <person name="Desjardin D."/>
            <person name="Finy P."/>
            <person name="Geml J."/>
            <person name="Haridas S."/>
            <person name="Hughes K."/>
            <person name="Justo A."/>
            <person name="Karasinski D."/>
            <person name="Kautmanova I."/>
            <person name="Kiss B."/>
            <person name="Kocsube S."/>
            <person name="Kotiranta H."/>
            <person name="LaButti K.M."/>
            <person name="Lechner B.E."/>
            <person name="Liimatainen K."/>
            <person name="Lipzen A."/>
            <person name="Lukacs Z."/>
            <person name="Mihaltcheva S."/>
            <person name="Morgado L.N."/>
            <person name="Niskanen T."/>
            <person name="Noordeloos M.E."/>
            <person name="Ohm R.A."/>
            <person name="Ortiz-Santana B."/>
            <person name="Ovrebo C."/>
            <person name="Racz N."/>
            <person name="Riley R."/>
            <person name="Savchenko A."/>
            <person name="Shiryaev A."/>
            <person name="Soop K."/>
            <person name="Spirin V."/>
            <person name="Szebenyi C."/>
            <person name="Tomsovsky M."/>
            <person name="Tulloss R.E."/>
            <person name="Uehling J."/>
            <person name="Grigoriev I.V."/>
            <person name="Vagvolgyi C."/>
            <person name="Papp T."/>
            <person name="Martin F.M."/>
            <person name="Miettinen O."/>
            <person name="Hibbett D.S."/>
            <person name="Nagy L.G."/>
        </authorList>
    </citation>
    <scope>NUCLEOTIDE SEQUENCE [LARGE SCALE GENOMIC DNA]</scope>
    <source>
        <strain evidence="2 3">HHB13444</strain>
    </source>
</reference>
<accession>A0A5C3PRL9</accession>
<feature type="compositionally biased region" description="Polar residues" evidence="1">
    <location>
        <begin position="121"/>
        <end position="139"/>
    </location>
</feature>
<feature type="region of interest" description="Disordered" evidence="1">
    <location>
        <begin position="109"/>
        <end position="189"/>
    </location>
</feature>
<gene>
    <name evidence="2" type="ORF">K466DRAFT_598374</name>
</gene>